<dbReference type="CDD" id="cd07012">
    <property type="entry name" value="PBP2_Bug_TTT"/>
    <property type="match status" value="1"/>
</dbReference>
<dbReference type="Gene3D" id="3.40.190.150">
    <property type="entry name" value="Bordetella uptake gene, domain 1"/>
    <property type="match status" value="1"/>
</dbReference>
<evidence type="ECO:0000313" key="3">
    <source>
        <dbReference type="Proteomes" id="UP000028782"/>
    </source>
</evidence>
<dbReference type="Gene3D" id="3.40.190.10">
    <property type="entry name" value="Periplasmic binding protein-like II"/>
    <property type="match status" value="1"/>
</dbReference>
<evidence type="ECO:0000256" key="1">
    <source>
        <dbReference type="ARBA" id="ARBA00006987"/>
    </source>
</evidence>
<name>A0A076Q1Z2_COMTE</name>
<protein>
    <recommendedName>
        <fullName evidence="4">ABC transporter substrate-binding protein</fullName>
    </recommendedName>
</protein>
<organism evidence="2 3">
    <name type="scientific">Comamonas testosteroni TK102</name>
    <dbReference type="NCBI Taxonomy" id="1392005"/>
    <lineage>
        <taxon>Bacteria</taxon>
        <taxon>Pseudomonadati</taxon>
        <taxon>Pseudomonadota</taxon>
        <taxon>Betaproteobacteria</taxon>
        <taxon>Burkholderiales</taxon>
        <taxon>Comamonadaceae</taxon>
        <taxon>Comamonas</taxon>
    </lineage>
</organism>
<dbReference type="PANTHER" id="PTHR42928">
    <property type="entry name" value="TRICARBOXYLATE-BINDING PROTEIN"/>
    <property type="match status" value="1"/>
</dbReference>
<evidence type="ECO:0008006" key="4">
    <source>
        <dbReference type="Google" id="ProtNLM"/>
    </source>
</evidence>
<dbReference type="InterPro" id="IPR042100">
    <property type="entry name" value="Bug_dom1"/>
</dbReference>
<gene>
    <name evidence="2" type="ORF">O987_28235</name>
</gene>
<reference evidence="2 3" key="1">
    <citation type="journal article" date="2014" name="Genome Announc.">
        <title>Complete Genome Sequence of Polychlorinated Biphenyl Degrader Comamonas testosteroni TK102 (NBRC 109938).</title>
        <authorList>
            <person name="Fukuda K."/>
            <person name="Hosoyama A."/>
            <person name="Tsuchikane K."/>
            <person name="Ohji S."/>
            <person name="Yamazoe A."/>
            <person name="Fujita N."/>
            <person name="Shintani M."/>
            <person name="Kimbara K."/>
        </authorList>
    </citation>
    <scope>NUCLEOTIDE SEQUENCE [LARGE SCALE GENOMIC DNA]</scope>
    <source>
        <strain evidence="2">TK102</strain>
    </source>
</reference>
<evidence type="ECO:0000313" key="2">
    <source>
        <dbReference type="EMBL" id="AIJ49692.1"/>
    </source>
</evidence>
<dbReference type="Pfam" id="PF03401">
    <property type="entry name" value="TctC"/>
    <property type="match status" value="1"/>
</dbReference>
<dbReference type="EMBL" id="CP006704">
    <property type="protein sequence ID" value="AIJ49692.1"/>
    <property type="molecule type" value="Genomic_DNA"/>
</dbReference>
<dbReference type="PANTHER" id="PTHR42928:SF5">
    <property type="entry name" value="BLR1237 PROTEIN"/>
    <property type="match status" value="1"/>
</dbReference>
<accession>A0A076Q1Z2</accession>
<dbReference type="PIRSF" id="PIRSF017082">
    <property type="entry name" value="YflP"/>
    <property type="match status" value="1"/>
</dbReference>
<dbReference type="InterPro" id="IPR005064">
    <property type="entry name" value="BUG"/>
</dbReference>
<proteinExistence type="inferred from homology"/>
<dbReference type="HOGENOM" id="CLU_045683_0_0_4"/>
<dbReference type="KEGG" id="ctes:O987_28235"/>
<dbReference type="SUPFAM" id="SSF53850">
    <property type="entry name" value="Periplasmic binding protein-like II"/>
    <property type="match status" value="1"/>
</dbReference>
<dbReference type="Proteomes" id="UP000028782">
    <property type="component" value="Chromosome"/>
</dbReference>
<dbReference type="AlphaFoldDB" id="A0A076Q1Z2"/>
<comment type="similarity">
    <text evidence="1">Belongs to the UPF0065 (bug) family.</text>
</comment>
<sequence length="319" mass="33863">MSALVSVPFVSPATAQAKKWTESLARFVVPAAPGGTLDQLTRLLATEVGKLTGQRVIVENRAGGAGAPARQYVATGPSDGTLIFMGQVHEITRAALVNSVPYAMTKEHFEPASMIGEVPNVLVVNSKLPVKSVKDLLDWGKREGRELNYGVGSIGNLQNLAGILFQQQSGLALKSIPYKGSGPAIVDLISGQIDLLFETLPATLAHVASGKLRALAVTSVKRNPALKHVPSFTESGFPKMQMTTWYGAFLRTGVSQATTSQVATAISTALASPELTTAWSQAGMLPPPYVSGERFSEFVSTEEKRWSDLVKATGAKVDE</sequence>